<dbReference type="AlphaFoldDB" id="A8N4E4"/>
<proteinExistence type="predicted"/>
<feature type="chain" id="PRO_5002724351" evidence="1">
    <location>
        <begin position="17"/>
        <end position="159"/>
    </location>
</feature>
<dbReference type="Proteomes" id="UP000001861">
    <property type="component" value="Unassembled WGS sequence"/>
</dbReference>
<accession>A8N4E4</accession>
<dbReference type="KEGG" id="cci:CC1G_09628"/>
<dbReference type="RefSeq" id="XP_001829739.1">
    <property type="nucleotide sequence ID" value="XM_001829687.1"/>
</dbReference>
<comment type="caution">
    <text evidence="2">The sequence shown here is derived from an EMBL/GenBank/DDBJ whole genome shotgun (WGS) entry which is preliminary data.</text>
</comment>
<sequence length="159" mass="16324">MRSFAPLFFFVLAASATPSPNAIDLAVKSTSNTTPIQPGAFNSSAPSIAAVTCTGFVAFNSADAFVLGDYLASQPDTAISGIPRFSTHTMAYGNARFCVPNTTGSVLNVRFNSIGNGILAIAGRCCTAATCLGGTETIVAVGESAARIPLRLRGYSESC</sequence>
<name>A8N4E4_COPC7</name>
<dbReference type="VEuPathDB" id="FungiDB:CC1G_09628"/>
<protein>
    <submittedName>
        <fullName evidence="2">Uncharacterized protein</fullName>
    </submittedName>
</protein>
<evidence type="ECO:0000256" key="1">
    <source>
        <dbReference type="SAM" id="SignalP"/>
    </source>
</evidence>
<dbReference type="GeneID" id="6006175"/>
<keyword evidence="1" id="KW-0732">Signal</keyword>
<gene>
    <name evidence="2" type="ORF">CC1G_09628</name>
</gene>
<organism evidence="2 3">
    <name type="scientific">Coprinopsis cinerea (strain Okayama-7 / 130 / ATCC MYA-4618 / FGSC 9003)</name>
    <name type="common">Inky cap fungus</name>
    <name type="synonym">Hormographiella aspergillata</name>
    <dbReference type="NCBI Taxonomy" id="240176"/>
    <lineage>
        <taxon>Eukaryota</taxon>
        <taxon>Fungi</taxon>
        <taxon>Dikarya</taxon>
        <taxon>Basidiomycota</taxon>
        <taxon>Agaricomycotina</taxon>
        <taxon>Agaricomycetes</taxon>
        <taxon>Agaricomycetidae</taxon>
        <taxon>Agaricales</taxon>
        <taxon>Agaricineae</taxon>
        <taxon>Psathyrellaceae</taxon>
        <taxon>Coprinopsis</taxon>
    </lineage>
</organism>
<keyword evidence="3" id="KW-1185">Reference proteome</keyword>
<reference evidence="2 3" key="1">
    <citation type="journal article" date="2010" name="Proc. Natl. Acad. Sci. U.S.A.">
        <title>Insights into evolution of multicellular fungi from the assembled chromosomes of the mushroom Coprinopsis cinerea (Coprinus cinereus).</title>
        <authorList>
            <person name="Stajich J.E."/>
            <person name="Wilke S.K."/>
            <person name="Ahren D."/>
            <person name="Au C.H."/>
            <person name="Birren B.W."/>
            <person name="Borodovsky M."/>
            <person name="Burns C."/>
            <person name="Canback B."/>
            <person name="Casselton L.A."/>
            <person name="Cheng C.K."/>
            <person name="Deng J."/>
            <person name="Dietrich F.S."/>
            <person name="Fargo D.C."/>
            <person name="Farman M.L."/>
            <person name="Gathman A.C."/>
            <person name="Goldberg J."/>
            <person name="Guigo R."/>
            <person name="Hoegger P.J."/>
            <person name="Hooker J.B."/>
            <person name="Huggins A."/>
            <person name="James T.Y."/>
            <person name="Kamada T."/>
            <person name="Kilaru S."/>
            <person name="Kodira C."/>
            <person name="Kues U."/>
            <person name="Kupfer D."/>
            <person name="Kwan H.S."/>
            <person name="Lomsadze A."/>
            <person name="Li W."/>
            <person name="Lilly W.W."/>
            <person name="Ma L.J."/>
            <person name="Mackey A.J."/>
            <person name="Manning G."/>
            <person name="Martin F."/>
            <person name="Muraguchi H."/>
            <person name="Natvig D.O."/>
            <person name="Palmerini H."/>
            <person name="Ramesh M.A."/>
            <person name="Rehmeyer C.J."/>
            <person name="Roe B.A."/>
            <person name="Shenoy N."/>
            <person name="Stanke M."/>
            <person name="Ter-Hovhannisyan V."/>
            <person name="Tunlid A."/>
            <person name="Velagapudi R."/>
            <person name="Vision T.J."/>
            <person name="Zeng Q."/>
            <person name="Zolan M.E."/>
            <person name="Pukkila P.J."/>
        </authorList>
    </citation>
    <scope>NUCLEOTIDE SEQUENCE [LARGE SCALE GENOMIC DNA]</scope>
    <source>
        <strain evidence="3">Okayama-7 / 130 / ATCC MYA-4618 / FGSC 9003</strain>
    </source>
</reference>
<dbReference type="InParanoid" id="A8N4E4"/>
<evidence type="ECO:0000313" key="2">
    <source>
        <dbReference type="EMBL" id="EAU92107.1"/>
    </source>
</evidence>
<dbReference type="EMBL" id="AACS02000003">
    <property type="protein sequence ID" value="EAU92107.1"/>
    <property type="molecule type" value="Genomic_DNA"/>
</dbReference>
<evidence type="ECO:0000313" key="3">
    <source>
        <dbReference type="Proteomes" id="UP000001861"/>
    </source>
</evidence>
<feature type="signal peptide" evidence="1">
    <location>
        <begin position="1"/>
        <end position="16"/>
    </location>
</feature>